<evidence type="ECO:0000256" key="10">
    <source>
        <dbReference type="SAM" id="MobiDB-lite"/>
    </source>
</evidence>
<reference evidence="13" key="2">
    <citation type="submission" date="2025-08" db="UniProtKB">
        <authorList>
            <consortium name="RefSeq"/>
        </authorList>
    </citation>
    <scope>IDENTIFICATION</scope>
    <source>
        <tissue evidence="13">Leaf</tissue>
    </source>
</reference>
<feature type="compositionally biased region" description="Polar residues" evidence="10">
    <location>
        <begin position="155"/>
        <end position="172"/>
    </location>
</feature>
<gene>
    <name evidence="13" type="primary">LOC110792702</name>
</gene>
<dbReference type="PROSITE" id="PS50119">
    <property type="entry name" value="ZF_BBOX"/>
    <property type="match status" value="1"/>
</dbReference>
<dbReference type="GeneID" id="110792702"/>
<evidence type="ECO:0000256" key="7">
    <source>
        <dbReference type="ARBA" id="ARBA00023163"/>
    </source>
</evidence>
<evidence type="ECO:0000259" key="11">
    <source>
        <dbReference type="PROSITE" id="PS50119"/>
    </source>
</evidence>
<dbReference type="PANTHER" id="PTHR31832:SF86">
    <property type="entry name" value="B-BOX ZINC FINGER PROTEIN 19"/>
    <property type="match status" value="1"/>
</dbReference>
<dbReference type="Gene3D" id="3.30.160.60">
    <property type="entry name" value="Classic Zinc Finger"/>
    <property type="match status" value="1"/>
</dbReference>
<evidence type="ECO:0000256" key="3">
    <source>
        <dbReference type="ARBA" id="ARBA00022737"/>
    </source>
</evidence>
<dbReference type="InterPro" id="IPR051979">
    <property type="entry name" value="B-box_zinc_finger"/>
</dbReference>
<name>A0ABM3QI51_SPIOL</name>
<feature type="domain" description="B box-type" evidence="11">
    <location>
        <begin position="1"/>
        <end position="47"/>
    </location>
</feature>
<dbReference type="SMART" id="SM00336">
    <property type="entry name" value="BBOX"/>
    <property type="match status" value="2"/>
</dbReference>
<dbReference type="InterPro" id="IPR000315">
    <property type="entry name" value="Znf_B-box"/>
</dbReference>
<evidence type="ECO:0000313" key="12">
    <source>
        <dbReference type="Proteomes" id="UP000813463"/>
    </source>
</evidence>
<sequence length="214" mass="23339">MRMLCDICESAAASFFCAADEAALCNSCDEKVHSCNKLASRHVRVRLADPKAALRCDICENAPGAFFYCEIDGTSLCLQCDTDVHVGGTQVHARYLLFKQQVEFPMDDIASTSMNELQIVGREINPDNLQPSSSILAPTLVNEPTCRKVVDLNISPQPSIENSSNNQTTVGRETNPDIHASSATVLAPGNEHTDRKVIDLNTSPRRSLENSSNN</sequence>
<feature type="region of interest" description="Disordered" evidence="10">
    <location>
        <begin position="155"/>
        <end position="175"/>
    </location>
</feature>
<evidence type="ECO:0000256" key="8">
    <source>
        <dbReference type="ARBA" id="ARBA00023242"/>
    </source>
</evidence>
<keyword evidence="5" id="KW-0862">Zinc</keyword>
<dbReference type="PANTHER" id="PTHR31832">
    <property type="entry name" value="B-BOX ZINC FINGER PROTEIN 22"/>
    <property type="match status" value="1"/>
</dbReference>
<dbReference type="InterPro" id="IPR049808">
    <property type="entry name" value="CONSTANS-like_Bbox1"/>
</dbReference>
<keyword evidence="3" id="KW-0677">Repeat</keyword>
<evidence type="ECO:0000313" key="13">
    <source>
        <dbReference type="RefSeq" id="XP_056683043.1"/>
    </source>
</evidence>
<evidence type="ECO:0000256" key="1">
    <source>
        <dbReference type="ARBA" id="ARBA00004123"/>
    </source>
</evidence>
<dbReference type="CDD" id="cd19821">
    <property type="entry name" value="Bbox1_BBX-like"/>
    <property type="match status" value="1"/>
</dbReference>
<keyword evidence="12" id="KW-1185">Reference proteome</keyword>
<dbReference type="Proteomes" id="UP000813463">
    <property type="component" value="Chromosome 4"/>
</dbReference>
<proteinExistence type="predicted"/>
<keyword evidence="6" id="KW-0805">Transcription regulation</keyword>
<evidence type="ECO:0000256" key="5">
    <source>
        <dbReference type="ARBA" id="ARBA00022833"/>
    </source>
</evidence>
<evidence type="ECO:0000256" key="2">
    <source>
        <dbReference type="ARBA" id="ARBA00022723"/>
    </source>
</evidence>
<keyword evidence="2" id="KW-0479">Metal-binding</keyword>
<evidence type="ECO:0000256" key="6">
    <source>
        <dbReference type="ARBA" id="ARBA00023015"/>
    </source>
</evidence>
<keyword evidence="4 9" id="KW-0863">Zinc-finger</keyword>
<organism evidence="12 13">
    <name type="scientific">Spinacia oleracea</name>
    <name type="common">Spinach</name>
    <dbReference type="NCBI Taxonomy" id="3562"/>
    <lineage>
        <taxon>Eukaryota</taxon>
        <taxon>Viridiplantae</taxon>
        <taxon>Streptophyta</taxon>
        <taxon>Embryophyta</taxon>
        <taxon>Tracheophyta</taxon>
        <taxon>Spermatophyta</taxon>
        <taxon>Magnoliopsida</taxon>
        <taxon>eudicotyledons</taxon>
        <taxon>Gunneridae</taxon>
        <taxon>Pentapetalae</taxon>
        <taxon>Caryophyllales</taxon>
        <taxon>Chenopodiaceae</taxon>
        <taxon>Chenopodioideae</taxon>
        <taxon>Anserineae</taxon>
        <taxon>Spinacia</taxon>
    </lineage>
</organism>
<dbReference type="RefSeq" id="XP_056683043.1">
    <property type="nucleotide sequence ID" value="XM_056827065.1"/>
</dbReference>
<reference evidence="12" key="1">
    <citation type="journal article" date="2021" name="Nat. Commun.">
        <title>Genomic analyses provide insights into spinach domestication and the genetic basis of agronomic traits.</title>
        <authorList>
            <person name="Cai X."/>
            <person name="Sun X."/>
            <person name="Xu C."/>
            <person name="Sun H."/>
            <person name="Wang X."/>
            <person name="Ge C."/>
            <person name="Zhang Z."/>
            <person name="Wang Q."/>
            <person name="Fei Z."/>
            <person name="Jiao C."/>
            <person name="Wang Q."/>
        </authorList>
    </citation>
    <scope>NUCLEOTIDE SEQUENCE [LARGE SCALE GENOMIC DNA]</scope>
    <source>
        <strain evidence="12">cv. Varoflay</strain>
    </source>
</reference>
<evidence type="ECO:0000256" key="9">
    <source>
        <dbReference type="PROSITE-ProRule" id="PRU00024"/>
    </source>
</evidence>
<accession>A0ABM3QI51</accession>
<dbReference type="Pfam" id="PF00643">
    <property type="entry name" value="zf-B_box"/>
    <property type="match status" value="1"/>
</dbReference>
<keyword evidence="8" id="KW-0539">Nucleus</keyword>
<evidence type="ECO:0000256" key="4">
    <source>
        <dbReference type="ARBA" id="ARBA00022771"/>
    </source>
</evidence>
<protein>
    <submittedName>
        <fullName evidence="13">B-box zinc finger protein 18 isoform X1</fullName>
    </submittedName>
</protein>
<comment type="subcellular location">
    <subcellularLocation>
        <location evidence="1">Nucleus</location>
    </subcellularLocation>
</comment>
<keyword evidence="7" id="KW-0804">Transcription</keyword>